<dbReference type="Proteomes" id="UP000276133">
    <property type="component" value="Unassembled WGS sequence"/>
</dbReference>
<dbReference type="EMBL" id="REGN01003782">
    <property type="protein sequence ID" value="RNA20792.1"/>
    <property type="molecule type" value="Genomic_DNA"/>
</dbReference>
<proteinExistence type="predicted"/>
<comment type="caution">
    <text evidence="1">The sequence shown here is derived from an EMBL/GenBank/DDBJ whole genome shotgun (WGS) entry which is preliminary data.</text>
</comment>
<sequence>MNIWVRRWGRRRLASNMVTRTRASSSMYSVDMTLARAMPMGNSFLSPWMVIKSTSRSNLSASTVSARVSNSVPCCSIWVSTSMNAALVWASRW</sequence>
<dbReference type="AlphaFoldDB" id="A0A3M7RB19"/>
<reference evidence="1 2" key="1">
    <citation type="journal article" date="2018" name="Sci. Rep.">
        <title>Genomic signatures of local adaptation to the degree of environmental predictability in rotifers.</title>
        <authorList>
            <person name="Franch-Gras L."/>
            <person name="Hahn C."/>
            <person name="Garcia-Roger E.M."/>
            <person name="Carmona M.J."/>
            <person name="Serra M."/>
            <person name="Gomez A."/>
        </authorList>
    </citation>
    <scope>NUCLEOTIDE SEQUENCE [LARGE SCALE GENOMIC DNA]</scope>
    <source>
        <strain evidence="1">HYR1</strain>
    </source>
</reference>
<name>A0A3M7RB19_BRAPC</name>
<organism evidence="1 2">
    <name type="scientific">Brachionus plicatilis</name>
    <name type="common">Marine rotifer</name>
    <name type="synonym">Brachionus muelleri</name>
    <dbReference type="NCBI Taxonomy" id="10195"/>
    <lineage>
        <taxon>Eukaryota</taxon>
        <taxon>Metazoa</taxon>
        <taxon>Spiralia</taxon>
        <taxon>Gnathifera</taxon>
        <taxon>Rotifera</taxon>
        <taxon>Eurotatoria</taxon>
        <taxon>Monogononta</taxon>
        <taxon>Pseudotrocha</taxon>
        <taxon>Ploima</taxon>
        <taxon>Brachionidae</taxon>
        <taxon>Brachionus</taxon>
    </lineage>
</organism>
<evidence type="ECO:0000313" key="1">
    <source>
        <dbReference type="EMBL" id="RNA20792.1"/>
    </source>
</evidence>
<gene>
    <name evidence="1" type="ORF">BpHYR1_050691</name>
</gene>
<protein>
    <submittedName>
        <fullName evidence="1">Uncharacterized protein</fullName>
    </submittedName>
</protein>
<accession>A0A3M7RB19</accession>
<keyword evidence="2" id="KW-1185">Reference proteome</keyword>
<evidence type="ECO:0000313" key="2">
    <source>
        <dbReference type="Proteomes" id="UP000276133"/>
    </source>
</evidence>